<evidence type="ECO:0000313" key="6">
    <source>
        <dbReference type="Proteomes" id="UP000247536"/>
    </source>
</evidence>
<comment type="similarity">
    <text evidence="3">Belongs to the FdhD family.</text>
</comment>
<proteinExistence type="inferred from homology"/>
<evidence type="ECO:0000256" key="4">
    <source>
        <dbReference type="SAM" id="MobiDB-lite"/>
    </source>
</evidence>
<sequence length="277" mass="29279">MMPSSRPFASLQVRGGEPRTGSRMVPEEVPVAFSYGGSTHAVMMATPDNLEDFALGFSLAEGIINRADQVISIEPIEADTGIDLQITLEDQTAEALTSRRRRMAGPVGCGLCGIESIEQATRPVPAIADHGFCIGSGEIVEAMGLLGNQQVLNRETRAVHGAGFYIPGQGLVALREDVGRHNALDKLVGAVLRGGWTPSTGVVVVTSRLSVEIVQKAAILGSPVLAAISVPTALAIRTAEQAGLTLIGIARGDEFEVFTRADRLIEGAERHVAQSYR</sequence>
<dbReference type="EMBL" id="QJRY01000003">
    <property type="protein sequence ID" value="PYB74317.1"/>
    <property type="molecule type" value="Genomic_DNA"/>
</dbReference>
<dbReference type="InterPro" id="IPR016193">
    <property type="entry name" value="Cytidine_deaminase-like"/>
</dbReference>
<comment type="caution">
    <text evidence="3">Lacks conserved residue(s) required for the propagation of feature annotation.</text>
</comment>
<feature type="active site" description="Cysteine persulfide intermediate" evidence="3">
    <location>
        <position position="109"/>
    </location>
</feature>
<keyword evidence="6" id="KW-1185">Reference proteome</keyword>
<dbReference type="NCBIfam" id="TIGR00129">
    <property type="entry name" value="fdhD_narQ"/>
    <property type="match status" value="1"/>
</dbReference>
<dbReference type="RefSeq" id="WP_110791444.1">
    <property type="nucleotide sequence ID" value="NZ_QJRY01000003.1"/>
</dbReference>
<dbReference type="Gene3D" id="3.10.20.10">
    <property type="match status" value="1"/>
</dbReference>
<comment type="subcellular location">
    <subcellularLocation>
        <location evidence="3">Cytoplasm</location>
    </subcellularLocation>
</comment>
<accession>A0ABX5NX42</accession>
<gene>
    <name evidence="3" type="primary">fdhD</name>
    <name evidence="5" type="ORF">DMY87_09830</name>
</gene>
<protein>
    <recommendedName>
        <fullName evidence="3">Sulfur carrier protein FdhD</fullName>
    </recommendedName>
</protein>
<dbReference type="PIRSF" id="PIRSF015626">
    <property type="entry name" value="FdhD"/>
    <property type="match status" value="1"/>
</dbReference>
<evidence type="ECO:0000313" key="5">
    <source>
        <dbReference type="EMBL" id="PYB74317.1"/>
    </source>
</evidence>
<dbReference type="PANTHER" id="PTHR30592">
    <property type="entry name" value="FORMATE DEHYDROGENASE"/>
    <property type="match status" value="1"/>
</dbReference>
<evidence type="ECO:0000256" key="2">
    <source>
        <dbReference type="ARBA" id="ARBA00023150"/>
    </source>
</evidence>
<evidence type="ECO:0000256" key="1">
    <source>
        <dbReference type="ARBA" id="ARBA00022490"/>
    </source>
</evidence>
<dbReference type="HAMAP" id="MF_00187">
    <property type="entry name" value="FdhD"/>
    <property type="match status" value="1"/>
</dbReference>
<comment type="caution">
    <text evidence="5">The sequence shown here is derived from an EMBL/GenBank/DDBJ whole genome shotgun (WGS) entry which is preliminary data.</text>
</comment>
<organism evidence="5 6">
    <name type="scientific">Rhizobium wuzhouense</name>
    <dbReference type="NCBI Taxonomy" id="1986026"/>
    <lineage>
        <taxon>Bacteria</taxon>
        <taxon>Pseudomonadati</taxon>
        <taxon>Pseudomonadota</taxon>
        <taxon>Alphaproteobacteria</taxon>
        <taxon>Hyphomicrobiales</taxon>
        <taxon>Rhizobiaceae</taxon>
        <taxon>Rhizobium/Agrobacterium group</taxon>
        <taxon>Rhizobium</taxon>
    </lineage>
</organism>
<dbReference type="SUPFAM" id="SSF53927">
    <property type="entry name" value="Cytidine deaminase-like"/>
    <property type="match status" value="1"/>
</dbReference>
<keyword evidence="2 3" id="KW-0501">Molybdenum cofactor biosynthesis</keyword>
<reference evidence="5 6" key="1">
    <citation type="submission" date="2018-06" db="EMBL/GenBank/DDBJ databases">
        <title>Rhizobium wuzhouense sp. nov., isolated from roots of Oryza officinalis.</title>
        <authorList>
            <person name="Yuan T."/>
        </authorList>
    </citation>
    <scope>NUCLEOTIDE SEQUENCE [LARGE SCALE GENOMIC DNA]</scope>
    <source>
        <strain evidence="5 6">W44</strain>
    </source>
</reference>
<feature type="region of interest" description="Disordered" evidence="4">
    <location>
        <begin position="1"/>
        <end position="23"/>
    </location>
</feature>
<evidence type="ECO:0000256" key="3">
    <source>
        <dbReference type="HAMAP-Rule" id="MF_00187"/>
    </source>
</evidence>
<dbReference type="InterPro" id="IPR003786">
    <property type="entry name" value="FdhD"/>
</dbReference>
<dbReference type="Proteomes" id="UP000247536">
    <property type="component" value="Unassembled WGS sequence"/>
</dbReference>
<keyword evidence="1 3" id="KW-0963">Cytoplasm</keyword>
<name>A0ABX5NX42_9HYPH</name>
<dbReference type="Pfam" id="PF02634">
    <property type="entry name" value="FdhD-NarQ"/>
    <property type="match status" value="1"/>
</dbReference>
<dbReference type="Gene3D" id="3.40.140.10">
    <property type="entry name" value="Cytidine Deaminase, domain 2"/>
    <property type="match status" value="1"/>
</dbReference>
<dbReference type="PANTHER" id="PTHR30592:SF1">
    <property type="entry name" value="SULFUR CARRIER PROTEIN FDHD"/>
    <property type="match status" value="1"/>
</dbReference>
<comment type="function">
    <text evidence="3">Required for formate dehydrogenase (FDH) activity. Acts as a sulfur carrier protein that transfers sulfur from IscS to the molybdenum cofactor prior to its insertion into FDH.</text>
</comment>